<proteinExistence type="predicted"/>
<evidence type="ECO:0000313" key="1">
    <source>
        <dbReference type="EMBL" id="KAK3699954.1"/>
    </source>
</evidence>
<reference evidence="1" key="1">
    <citation type="submission" date="2023-07" db="EMBL/GenBank/DDBJ databases">
        <title>Black Yeasts Isolated from many extreme environments.</title>
        <authorList>
            <person name="Coleine C."/>
            <person name="Stajich J.E."/>
            <person name="Selbmann L."/>
        </authorList>
    </citation>
    <scope>NUCLEOTIDE SEQUENCE</scope>
    <source>
        <strain evidence="1">CCFEE 5714</strain>
    </source>
</reference>
<sequence>MAAESDITLYAYQPSHAAPAVFATVIGLSLLAHVFQNFRYRSWRVMFWMFWGGTVFTAGWIMRTISSYYPSNPSFYIAQTCLVLGGPPIYAAAEYNILGRLMYYLPMHSPLHPGRLLYFFIYLGAAVEAITAVGASYMATAKGVNAEALYTRGGTLLSIALVMQAAVECAFISMVALMHQRAARSRMLSPNVRSLCIMLFGTSTLVLVRCITRAIESFATMTITEPAQCTDVCRFVTTQEWFIYVFEAVPMAFYTIWLNVMHPGRYLPCSKTRYLDLDGKTERLGPGWVDDRSKWETFADPFDLTNTLKGQAKHDKFWLQGDRWPVTSDGSFANGTATNTSKSHLKEHHQRELASLKEAAGSNA</sequence>
<comment type="caution">
    <text evidence="1">The sequence shown here is derived from an EMBL/GenBank/DDBJ whole genome shotgun (WGS) entry which is preliminary data.</text>
</comment>
<keyword evidence="2" id="KW-1185">Reference proteome</keyword>
<accession>A0ACC3MNF9</accession>
<gene>
    <name evidence="1" type="ORF">LTR37_016198</name>
</gene>
<name>A0ACC3MNF9_9PEZI</name>
<dbReference type="EMBL" id="JAUTXU010000191">
    <property type="protein sequence ID" value="KAK3699954.1"/>
    <property type="molecule type" value="Genomic_DNA"/>
</dbReference>
<evidence type="ECO:0000313" key="2">
    <source>
        <dbReference type="Proteomes" id="UP001281147"/>
    </source>
</evidence>
<protein>
    <submittedName>
        <fullName evidence="1">Uncharacterized protein</fullName>
    </submittedName>
</protein>
<organism evidence="1 2">
    <name type="scientific">Vermiconidia calcicola</name>
    <dbReference type="NCBI Taxonomy" id="1690605"/>
    <lineage>
        <taxon>Eukaryota</taxon>
        <taxon>Fungi</taxon>
        <taxon>Dikarya</taxon>
        <taxon>Ascomycota</taxon>
        <taxon>Pezizomycotina</taxon>
        <taxon>Dothideomycetes</taxon>
        <taxon>Dothideomycetidae</taxon>
        <taxon>Mycosphaerellales</taxon>
        <taxon>Extremaceae</taxon>
        <taxon>Vermiconidia</taxon>
    </lineage>
</organism>
<dbReference type="Proteomes" id="UP001281147">
    <property type="component" value="Unassembled WGS sequence"/>
</dbReference>